<dbReference type="AlphaFoldDB" id="A0A0C3DZS3"/>
<dbReference type="InParanoid" id="A0A0C3DZS3"/>
<sequence>HDVHVDGTHYQAKSPGGLHPCYVGLPSSSSDDKEHALFRAEIVQASLKDIFDVIAMQDRLDGRISFLIHCPGKEVSETLKPEQVSVDLYITPHELQETSEWIGGDIAVMVQAFCQEFTVPHLHHFMQRCCKEGISTPKLRCKLSLVISTCTHQSLYSLGLAIPELKKTAAMFPSPLPAKMFCHQCPADVGINQENISSPIASILLVLSKDTMTFSPALLSLGPHSDAVVDHFKLGDEFLPKMWELVSSVQSSKWEQTLRSSPYNLTYKQVSNLTRAMQADVQSTQSSLLGAQGSMLTKVNSLKRLHSTLAANLWNHCLLGKTVSLPQFVQDYRRCIFFLSDWLYPFGVMLLFLCLDRLSDHTLFGILDMNI</sequence>
<dbReference type="HOGENOM" id="CLU_747154_0_0_1"/>
<accession>A0A0C3DZS3</accession>
<dbReference type="OrthoDB" id="2687078at2759"/>
<keyword evidence="2" id="KW-1185">Reference proteome</keyword>
<dbReference type="EMBL" id="KN822052">
    <property type="protein sequence ID" value="KIM61371.1"/>
    <property type="molecule type" value="Genomic_DNA"/>
</dbReference>
<dbReference type="Proteomes" id="UP000053989">
    <property type="component" value="Unassembled WGS sequence"/>
</dbReference>
<name>A0A0C3DZS3_9AGAM</name>
<gene>
    <name evidence="1" type="ORF">SCLCIDRAFT_122161</name>
</gene>
<organism evidence="1 2">
    <name type="scientific">Scleroderma citrinum Foug A</name>
    <dbReference type="NCBI Taxonomy" id="1036808"/>
    <lineage>
        <taxon>Eukaryota</taxon>
        <taxon>Fungi</taxon>
        <taxon>Dikarya</taxon>
        <taxon>Basidiomycota</taxon>
        <taxon>Agaricomycotina</taxon>
        <taxon>Agaricomycetes</taxon>
        <taxon>Agaricomycetidae</taxon>
        <taxon>Boletales</taxon>
        <taxon>Sclerodermatineae</taxon>
        <taxon>Sclerodermataceae</taxon>
        <taxon>Scleroderma</taxon>
    </lineage>
</organism>
<reference evidence="1 2" key="1">
    <citation type="submission" date="2014-04" db="EMBL/GenBank/DDBJ databases">
        <authorList>
            <consortium name="DOE Joint Genome Institute"/>
            <person name="Kuo A."/>
            <person name="Kohler A."/>
            <person name="Nagy L.G."/>
            <person name="Floudas D."/>
            <person name="Copeland A."/>
            <person name="Barry K.W."/>
            <person name="Cichocki N."/>
            <person name="Veneault-Fourrey C."/>
            <person name="LaButti K."/>
            <person name="Lindquist E.A."/>
            <person name="Lipzen A."/>
            <person name="Lundell T."/>
            <person name="Morin E."/>
            <person name="Murat C."/>
            <person name="Sun H."/>
            <person name="Tunlid A."/>
            <person name="Henrissat B."/>
            <person name="Grigoriev I.V."/>
            <person name="Hibbett D.S."/>
            <person name="Martin F."/>
            <person name="Nordberg H.P."/>
            <person name="Cantor M.N."/>
            <person name="Hua S.X."/>
        </authorList>
    </citation>
    <scope>NUCLEOTIDE SEQUENCE [LARGE SCALE GENOMIC DNA]</scope>
    <source>
        <strain evidence="1 2">Foug A</strain>
    </source>
</reference>
<feature type="non-terminal residue" evidence="1">
    <location>
        <position position="1"/>
    </location>
</feature>
<evidence type="ECO:0000313" key="1">
    <source>
        <dbReference type="EMBL" id="KIM61371.1"/>
    </source>
</evidence>
<protein>
    <submittedName>
        <fullName evidence="1">Uncharacterized protein</fullName>
    </submittedName>
</protein>
<evidence type="ECO:0000313" key="2">
    <source>
        <dbReference type="Proteomes" id="UP000053989"/>
    </source>
</evidence>
<reference evidence="2" key="2">
    <citation type="submission" date="2015-01" db="EMBL/GenBank/DDBJ databases">
        <title>Evolutionary Origins and Diversification of the Mycorrhizal Mutualists.</title>
        <authorList>
            <consortium name="DOE Joint Genome Institute"/>
            <consortium name="Mycorrhizal Genomics Consortium"/>
            <person name="Kohler A."/>
            <person name="Kuo A."/>
            <person name="Nagy L.G."/>
            <person name="Floudas D."/>
            <person name="Copeland A."/>
            <person name="Barry K.W."/>
            <person name="Cichocki N."/>
            <person name="Veneault-Fourrey C."/>
            <person name="LaButti K."/>
            <person name="Lindquist E.A."/>
            <person name="Lipzen A."/>
            <person name="Lundell T."/>
            <person name="Morin E."/>
            <person name="Murat C."/>
            <person name="Riley R."/>
            <person name="Ohm R."/>
            <person name="Sun H."/>
            <person name="Tunlid A."/>
            <person name="Henrissat B."/>
            <person name="Grigoriev I.V."/>
            <person name="Hibbett D.S."/>
            <person name="Martin F."/>
        </authorList>
    </citation>
    <scope>NUCLEOTIDE SEQUENCE [LARGE SCALE GENOMIC DNA]</scope>
    <source>
        <strain evidence="2">Foug A</strain>
    </source>
</reference>
<proteinExistence type="predicted"/>